<evidence type="ECO:0000256" key="7">
    <source>
        <dbReference type="SAM" id="Phobius"/>
    </source>
</evidence>
<feature type="transmembrane region" description="Helical" evidence="7">
    <location>
        <begin position="778"/>
        <end position="800"/>
    </location>
</feature>
<evidence type="ECO:0000256" key="2">
    <source>
        <dbReference type="ARBA" id="ARBA00022475"/>
    </source>
</evidence>
<feature type="domain" description="ABC3 transporter permease C-terminal" evidence="8">
    <location>
        <begin position="729"/>
        <end position="843"/>
    </location>
</feature>
<comment type="subcellular location">
    <subcellularLocation>
        <location evidence="1">Cell membrane</location>
        <topology evidence="1">Multi-pass membrane protein</topology>
    </subcellularLocation>
</comment>
<sequence>MAKMSKQILWKDAWQAIPRSFGRFIAISLLMLLGTFAFIGLKITGPDMRQTALDFFKQNNLADVTVTSTYGLDQTDQQTIKDQAGVRQVTFGYYQDAAINQSQTSIRVYSNTKQISKYQLVSGKRPTKVNEIALSTSLQGKYKLGQTINLGHTTELKNQKFKVVGFVKSSEYVSRTDYGQTNVGTGQLSGIAVTTKNAFNATNYNIARVTYRATKRMNAYSDRYNEYTDDKKTQLQTALNKLRAPKYQNYQSQITTAQNQVTQLEQAASANPALQTQLSQAQAQLTSTENNLKNLGYPSYTVSTRSSFPGYSVYRSNSRRVDVLANVFPVFLFVIAALVSLTTMMRFVEEERITIGTFSALGYSHRDISLKFILYSIMASGIGVLLGAIGGFTILPQIIFKAYAASSTISGLQLHFSWTYLLIVIAIALCSTTLAALYALRKDYQEHPASLLLPKPPKAGSKILLEHFTPLWRHLSFNYKVTFRNLFRYKSRALMTIFGVAGCVGLLVMGIGIRDSLSGIISKQYETIIKYDLIVAQKTAPTEEESQSYQKLLNSDKVRRHQAIYTQQFNKIAGSDQSTQTITMIVPANQKHFNKFVNLLSPSGQELSLPKNGVILTQKMADLLKAKKGSQVSLKDANGQSHHFKVMGIAQMYMGHYLFMSRSAYEHSFKTNYQTNAQLVTLKHNSSKQVKKVAQSFIRTGAVTTTSLNLENQQLIASVINGLNTVIVVLIAIATILAMVVLYNLTNINVSERIRELSTIKVLGFFDREVTMYIYRETIILTTLGILFGYLFGYGLHAFIMINLPPDNAMFDDSMYPLNFLISTVIPCLITLGLAFIMHRKIRDVDMLEALKSVD</sequence>
<feature type="transmembrane region" description="Helical" evidence="7">
    <location>
        <begin position="820"/>
        <end position="838"/>
    </location>
</feature>
<feature type="domain" description="ABC3 transporter permease C-terminal" evidence="8">
    <location>
        <begin position="326"/>
        <end position="442"/>
    </location>
</feature>
<proteinExistence type="predicted"/>
<keyword evidence="4 7" id="KW-1133">Transmembrane helix</keyword>
<dbReference type="PATRIC" id="fig|1423749.3.peg.1548"/>
<feature type="coiled-coil region" evidence="6">
    <location>
        <begin position="247"/>
        <end position="291"/>
    </location>
</feature>
<feature type="transmembrane region" description="Helical" evidence="7">
    <location>
        <begin position="420"/>
        <end position="440"/>
    </location>
</feature>
<comment type="caution">
    <text evidence="10">The sequence shown here is derived from an EMBL/GenBank/DDBJ whole genome shotgun (WGS) entry which is preliminary data.</text>
</comment>
<feature type="transmembrane region" description="Helical" evidence="7">
    <location>
        <begin position="722"/>
        <end position="745"/>
    </location>
</feature>
<evidence type="ECO:0000256" key="6">
    <source>
        <dbReference type="SAM" id="Coils"/>
    </source>
</evidence>
<dbReference type="GO" id="GO:0005886">
    <property type="term" value="C:plasma membrane"/>
    <property type="evidence" value="ECO:0007669"/>
    <property type="project" value="UniProtKB-SubCell"/>
</dbReference>
<keyword evidence="3 7" id="KW-0812">Transmembrane</keyword>
<dbReference type="PANTHER" id="PTHR30287:SF1">
    <property type="entry name" value="INNER MEMBRANE PROTEIN"/>
    <property type="match status" value="1"/>
</dbReference>
<dbReference type="Proteomes" id="UP000051739">
    <property type="component" value="Unassembled WGS sequence"/>
</dbReference>
<gene>
    <name evidence="10" type="ORF">FC60_GL001495</name>
</gene>
<feature type="transmembrane region" description="Helical" evidence="7">
    <location>
        <begin position="493"/>
        <end position="513"/>
    </location>
</feature>
<dbReference type="InterPro" id="IPR003838">
    <property type="entry name" value="ABC3_permease_C"/>
</dbReference>
<accession>A0A0R1VB35</accession>
<evidence type="ECO:0000313" key="10">
    <source>
        <dbReference type="EMBL" id="KRM02801.1"/>
    </source>
</evidence>
<evidence type="ECO:0000256" key="5">
    <source>
        <dbReference type="ARBA" id="ARBA00023136"/>
    </source>
</evidence>
<feature type="domain" description="MacB-like periplasmic core" evidence="9">
    <location>
        <begin position="495"/>
        <end position="695"/>
    </location>
</feature>
<feature type="transmembrane region" description="Helical" evidence="7">
    <location>
        <begin position="21"/>
        <end position="41"/>
    </location>
</feature>
<keyword evidence="2" id="KW-1003">Cell membrane</keyword>
<feature type="transmembrane region" description="Helical" evidence="7">
    <location>
        <begin position="323"/>
        <end position="342"/>
    </location>
</feature>
<evidence type="ECO:0000313" key="11">
    <source>
        <dbReference type="Proteomes" id="UP000051739"/>
    </source>
</evidence>
<evidence type="ECO:0000259" key="9">
    <source>
        <dbReference type="Pfam" id="PF12704"/>
    </source>
</evidence>
<evidence type="ECO:0000256" key="1">
    <source>
        <dbReference type="ARBA" id="ARBA00004651"/>
    </source>
</evidence>
<dbReference type="Pfam" id="PF02687">
    <property type="entry name" value="FtsX"/>
    <property type="match status" value="2"/>
</dbReference>
<keyword evidence="11" id="KW-1185">Reference proteome</keyword>
<reference evidence="10 11" key="1">
    <citation type="journal article" date="2015" name="Genome Announc.">
        <title>Expanding the biotechnology potential of lactobacilli through comparative genomics of 213 strains and associated genera.</title>
        <authorList>
            <person name="Sun Z."/>
            <person name="Harris H.M."/>
            <person name="McCann A."/>
            <person name="Guo C."/>
            <person name="Argimon S."/>
            <person name="Zhang W."/>
            <person name="Yang X."/>
            <person name="Jeffery I.B."/>
            <person name="Cooney J.C."/>
            <person name="Kagawa T.F."/>
            <person name="Liu W."/>
            <person name="Song Y."/>
            <person name="Salvetti E."/>
            <person name="Wrobel A."/>
            <person name="Rasinkangas P."/>
            <person name="Parkhill J."/>
            <person name="Rea M.C."/>
            <person name="O'Sullivan O."/>
            <person name="Ritari J."/>
            <person name="Douillard F.P."/>
            <person name="Paul Ross R."/>
            <person name="Yang R."/>
            <person name="Briner A.E."/>
            <person name="Felis G.E."/>
            <person name="de Vos W.M."/>
            <person name="Barrangou R."/>
            <person name="Klaenhammer T.R."/>
            <person name="Caufield P.W."/>
            <person name="Cui Y."/>
            <person name="Zhang H."/>
            <person name="O'Toole P.W."/>
        </authorList>
    </citation>
    <scope>NUCLEOTIDE SEQUENCE [LARGE SCALE GENOMIC DNA]</scope>
    <source>
        <strain evidence="10 11">DSM 16045</strain>
    </source>
</reference>
<dbReference type="AlphaFoldDB" id="A0A0R1VB35"/>
<protein>
    <submittedName>
        <fullName evidence="10">ABC transporter permease protein</fullName>
    </submittedName>
</protein>
<dbReference type="Pfam" id="PF12704">
    <property type="entry name" value="MacB_PCD"/>
    <property type="match status" value="1"/>
</dbReference>
<name>A0A0R1VB35_9LACO</name>
<dbReference type="InterPro" id="IPR038766">
    <property type="entry name" value="Membrane_comp_ABC_pdt"/>
</dbReference>
<keyword evidence="6" id="KW-0175">Coiled coil</keyword>
<dbReference type="EMBL" id="AZFN01000006">
    <property type="protein sequence ID" value="KRM02801.1"/>
    <property type="molecule type" value="Genomic_DNA"/>
</dbReference>
<evidence type="ECO:0000256" key="4">
    <source>
        <dbReference type="ARBA" id="ARBA00022989"/>
    </source>
</evidence>
<feature type="transmembrane region" description="Helical" evidence="7">
    <location>
        <begin position="372"/>
        <end position="400"/>
    </location>
</feature>
<dbReference type="PANTHER" id="PTHR30287">
    <property type="entry name" value="MEMBRANE COMPONENT OF PREDICTED ABC SUPERFAMILY METABOLITE UPTAKE TRANSPORTER"/>
    <property type="match status" value="1"/>
</dbReference>
<evidence type="ECO:0000256" key="3">
    <source>
        <dbReference type="ARBA" id="ARBA00022692"/>
    </source>
</evidence>
<keyword evidence="5 7" id="KW-0472">Membrane</keyword>
<dbReference type="InterPro" id="IPR025857">
    <property type="entry name" value="MacB_PCD"/>
</dbReference>
<evidence type="ECO:0000259" key="8">
    <source>
        <dbReference type="Pfam" id="PF02687"/>
    </source>
</evidence>
<organism evidence="10 11">
    <name type="scientific">Limosilactobacillus gastricus DSM 16045</name>
    <dbReference type="NCBI Taxonomy" id="1423749"/>
    <lineage>
        <taxon>Bacteria</taxon>
        <taxon>Bacillati</taxon>
        <taxon>Bacillota</taxon>
        <taxon>Bacilli</taxon>
        <taxon>Lactobacillales</taxon>
        <taxon>Lactobacillaceae</taxon>
        <taxon>Limosilactobacillus</taxon>
    </lineage>
</organism>